<dbReference type="AlphaFoldDB" id="A0A2N9GXU9"/>
<organism evidence="1">
    <name type="scientific">Fagus sylvatica</name>
    <name type="common">Beechnut</name>
    <dbReference type="NCBI Taxonomy" id="28930"/>
    <lineage>
        <taxon>Eukaryota</taxon>
        <taxon>Viridiplantae</taxon>
        <taxon>Streptophyta</taxon>
        <taxon>Embryophyta</taxon>
        <taxon>Tracheophyta</taxon>
        <taxon>Spermatophyta</taxon>
        <taxon>Magnoliopsida</taxon>
        <taxon>eudicotyledons</taxon>
        <taxon>Gunneridae</taxon>
        <taxon>Pentapetalae</taxon>
        <taxon>rosids</taxon>
        <taxon>fabids</taxon>
        <taxon>Fagales</taxon>
        <taxon>Fagaceae</taxon>
        <taxon>Fagus</taxon>
    </lineage>
</organism>
<accession>A0A2N9GXU9</accession>
<evidence type="ECO:0000313" key="1">
    <source>
        <dbReference type="EMBL" id="SPD04190.1"/>
    </source>
</evidence>
<sequence length="123" mass="14355">MEWAVGCWDRRRKFQICRGEKENGVSHGVLGSAEKRNRWRGESENGVGCGLWRRWDRRKWRPAEESGEREKSKGFTEDAWESYIPAKRTVAAPQQRRWNHAIFNVLEYGAKGNGYADDTKVIL</sequence>
<dbReference type="EMBL" id="OIVN01002503">
    <property type="protein sequence ID" value="SPD04190.1"/>
    <property type="molecule type" value="Genomic_DNA"/>
</dbReference>
<reference evidence="1" key="1">
    <citation type="submission" date="2018-02" db="EMBL/GenBank/DDBJ databases">
        <authorList>
            <person name="Cohen D.B."/>
            <person name="Kent A.D."/>
        </authorList>
    </citation>
    <scope>NUCLEOTIDE SEQUENCE</scope>
</reference>
<name>A0A2N9GXU9_FAGSY</name>
<gene>
    <name evidence="1" type="ORF">FSB_LOCUS32072</name>
</gene>
<protein>
    <submittedName>
        <fullName evidence="1">Uncharacterized protein</fullName>
    </submittedName>
</protein>
<proteinExistence type="predicted"/>